<evidence type="ECO:0000313" key="1">
    <source>
        <dbReference type="EMBL" id="KAJ8442690.1"/>
    </source>
</evidence>
<keyword evidence="2" id="KW-1185">Reference proteome</keyword>
<reference evidence="1" key="1">
    <citation type="submission" date="2022-04" db="EMBL/GenBank/DDBJ databases">
        <title>Carnegiea gigantea Genome sequencing and assembly v2.</title>
        <authorList>
            <person name="Copetti D."/>
            <person name="Sanderson M.J."/>
            <person name="Burquez A."/>
            <person name="Wojciechowski M.F."/>
        </authorList>
    </citation>
    <scope>NUCLEOTIDE SEQUENCE</scope>
    <source>
        <strain evidence="1">SGP5-SGP5p</strain>
        <tissue evidence="1">Aerial part</tissue>
    </source>
</reference>
<comment type="caution">
    <text evidence="1">The sequence shown here is derived from an EMBL/GenBank/DDBJ whole genome shotgun (WGS) entry which is preliminary data.</text>
</comment>
<evidence type="ECO:0000313" key="2">
    <source>
        <dbReference type="Proteomes" id="UP001153076"/>
    </source>
</evidence>
<proteinExistence type="predicted"/>
<name>A0A9Q1KGT6_9CARY</name>
<organism evidence="1 2">
    <name type="scientific">Carnegiea gigantea</name>
    <dbReference type="NCBI Taxonomy" id="171969"/>
    <lineage>
        <taxon>Eukaryota</taxon>
        <taxon>Viridiplantae</taxon>
        <taxon>Streptophyta</taxon>
        <taxon>Embryophyta</taxon>
        <taxon>Tracheophyta</taxon>
        <taxon>Spermatophyta</taxon>
        <taxon>Magnoliopsida</taxon>
        <taxon>eudicotyledons</taxon>
        <taxon>Gunneridae</taxon>
        <taxon>Pentapetalae</taxon>
        <taxon>Caryophyllales</taxon>
        <taxon>Cactineae</taxon>
        <taxon>Cactaceae</taxon>
        <taxon>Cactoideae</taxon>
        <taxon>Echinocereeae</taxon>
        <taxon>Carnegiea</taxon>
    </lineage>
</organism>
<protein>
    <submittedName>
        <fullName evidence="1">Uncharacterized protein</fullName>
    </submittedName>
</protein>
<dbReference type="AlphaFoldDB" id="A0A9Q1KGT6"/>
<dbReference type="EMBL" id="JAKOGI010000136">
    <property type="protein sequence ID" value="KAJ8442690.1"/>
    <property type="molecule type" value="Genomic_DNA"/>
</dbReference>
<accession>A0A9Q1KGT6</accession>
<gene>
    <name evidence="1" type="ORF">Cgig2_001783</name>
</gene>
<dbReference type="Proteomes" id="UP001153076">
    <property type="component" value="Unassembled WGS sequence"/>
</dbReference>
<sequence>MASLMKEPKLFPRDAKDFKEVKENYDAKLLRNLREKFLIPKGVDVEKALSDIFGIKFRSMGHKQNKELFQHTEGNVRKNLNTILQAAGLFGDELEQTLKQHQFAMSDIEEELDKLPSTKDFSVARALKSHMHITGTESFAQYCAEFNDAKARMERHRASGLFTSEFEINKEVWTYFMGDDKPGRGQLCGRKVTKSQVKCLRDVSLISRNVREIIIDDATTTKLHHLRMYLSSNKIEYSNKSK</sequence>